<evidence type="ECO:0000259" key="1">
    <source>
        <dbReference type="Pfam" id="PF13810"/>
    </source>
</evidence>
<dbReference type="EMBL" id="JBEYXT010000383">
    <property type="protein sequence ID" value="MEU6806839.1"/>
    <property type="molecule type" value="Genomic_DNA"/>
</dbReference>
<gene>
    <name evidence="2" type="ORF">ABZ931_38600</name>
</gene>
<evidence type="ECO:0000313" key="2">
    <source>
        <dbReference type="EMBL" id="MEU6806839.1"/>
    </source>
</evidence>
<dbReference type="RefSeq" id="WP_359702741.1">
    <property type="nucleotide sequence ID" value="NZ_JBEYXT010000383.1"/>
</dbReference>
<dbReference type="Pfam" id="PF13810">
    <property type="entry name" value="DUF4185"/>
    <property type="match status" value="1"/>
</dbReference>
<dbReference type="InterPro" id="IPR025442">
    <property type="entry name" value="DUF4185"/>
</dbReference>
<keyword evidence="3" id="KW-1185">Reference proteome</keyword>
<sequence length="82" mass="9155">MAATSRAWSRPPTAVLRTAHRRTLLRGTSWGGEDDSHVAQLYGGYVIPGSTLDDLHLSVSQWNTEAGWPYRVMRFRVRGLAS</sequence>
<accession>A0ABV3BD13</accession>
<comment type="caution">
    <text evidence="2">The sequence shown here is derived from an EMBL/GenBank/DDBJ whole genome shotgun (WGS) entry which is preliminary data.</text>
</comment>
<dbReference type="Proteomes" id="UP001551189">
    <property type="component" value="Unassembled WGS sequence"/>
</dbReference>
<proteinExistence type="predicted"/>
<evidence type="ECO:0000313" key="3">
    <source>
        <dbReference type="Proteomes" id="UP001551189"/>
    </source>
</evidence>
<feature type="domain" description="DUF4185" evidence="1">
    <location>
        <begin position="7"/>
        <end position="76"/>
    </location>
</feature>
<organism evidence="2 3">
    <name type="scientific">Streptomyces neyagawaensis</name>
    <dbReference type="NCBI Taxonomy" id="42238"/>
    <lineage>
        <taxon>Bacteria</taxon>
        <taxon>Bacillati</taxon>
        <taxon>Actinomycetota</taxon>
        <taxon>Actinomycetes</taxon>
        <taxon>Kitasatosporales</taxon>
        <taxon>Streptomycetaceae</taxon>
        <taxon>Streptomyces</taxon>
    </lineage>
</organism>
<reference evidence="2 3" key="1">
    <citation type="submission" date="2024-06" db="EMBL/GenBank/DDBJ databases">
        <title>The Natural Products Discovery Center: Release of the First 8490 Sequenced Strains for Exploring Actinobacteria Biosynthetic Diversity.</title>
        <authorList>
            <person name="Kalkreuter E."/>
            <person name="Kautsar S.A."/>
            <person name="Yang D."/>
            <person name="Bader C.D."/>
            <person name="Teijaro C.N."/>
            <person name="Fluegel L."/>
            <person name="Davis C.M."/>
            <person name="Simpson J.R."/>
            <person name="Lauterbach L."/>
            <person name="Steele A.D."/>
            <person name="Gui C."/>
            <person name="Meng S."/>
            <person name="Li G."/>
            <person name="Viehrig K."/>
            <person name="Ye F."/>
            <person name="Su P."/>
            <person name="Kiefer A.F."/>
            <person name="Nichols A."/>
            <person name="Cepeda A.J."/>
            <person name="Yan W."/>
            <person name="Fan B."/>
            <person name="Jiang Y."/>
            <person name="Adhikari A."/>
            <person name="Zheng C.-J."/>
            <person name="Schuster L."/>
            <person name="Cowan T.M."/>
            <person name="Smanski M.J."/>
            <person name="Chevrette M.G."/>
            <person name="De Carvalho L.P.S."/>
            <person name="Shen B."/>
        </authorList>
    </citation>
    <scope>NUCLEOTIDE SEQUENCE [LARGE SCALE GENOMIC DNA]</scope>
    <source>
        <strain evidence="2 3">NPDC046851</strain>
    </source>
</reference>
<name>A0ABV3BD13_9ACTN</name>
<protein>
    <recommendedName>
        <fullName evidence="1">DUF4185 domain-containing protein</fullName>
    </recommendedName>
</protein>